<dbReference type="Proteomes" id="UP001273209">
    <property type="component" value="Unassembled WGS sequence"/>
</dbReference>
<dbReference type="InterPro" id="IPR027417">
    <property type="entry name" value="P-loop_NTPase"/>
</dbReference>
<dbReference type="GeneID" id="87919903"/>
<dbReference type="PANTHER" id="PTHR10039">
    <property type="entry name" value="AMELOGENIN"/>
    <property type="match status" value="1"/>
</dbReference>
<dbReference type="RefSeq" id="XP_062760898.1">
    <property type="nucleotide sequence ID" value="XM_062900484.1"/>
</dbReference>
<evidence type="ECO:0000313" key="4">
    <source>
        <dbReference type="Proteomes" id="UP001273209"/>
    </source>
</evidence>
<protein>
    <recommendedName>
        <fullName evidence="2">Nephrocystin 3-like N-terminal domain-containing protein</fullName>
    </recommendedName>
</protein>
<dbReference type="Gene3D" id="3.40.50.300">
    <property type="entry name" value="P-loop containing nucleotide triphosphate hydrolases"/>
    <property type="match status" value="1"/>
</dbReference>
<sequence>MANTSEFSRNIVGDNATIVQGGFHATFNTGSSETNHAFLDKISKTDPLYDKKRILELKGPLLHESFNWILDHEGFKKWRHTKESTVLWIKGDPGKGKTMLLCGIIEDLEKMPEENHNLGYFFCQATDSRINSASSVVAGLIFSLVKRNPTFFSPICKQHEDKLNQLDGPNAWAVLGDIFEAVTQIEGISVPICVVDALDECEHDCKLLLRLIIKTSSHVKWLLSSRNVKDIERGLRLIEPARRLNLELKENAENVSKSVDIYINNSISGIEALEDDEELQTKTVATLERKANGTFLWVALVIEQLRDTDRRNVEEYSEPTQS</sequence>
<name>A0AAE1INQ0_9HYPO</name>
<evidence type="ECO:0000256" key="1">
    <source>
        <dbReference type="ARBA" id="ARBA00022737"/>
    </source>
</evidence>
<dbReference type="Pfam" id="PF24883">
    <property type="entry name" value="NPHP3_N"/>
    <property type="match status" value="1"/>
</dbReference>
<keyword evidence="4" id="KW-1185">Reference proteome</keyword>
<proteinExistence type="predicted"/>
<keyword evidence="1" id="KW-0677">Repeat</keyword>
<accession>A0AAE1INQ0</accession>
<reference evidence="3" key="1">
    <citation type="submission" date="2023-11" db="EMBL/GenBank/DDBJ databases">
        <title>The genome sequences of three competitors of mushroom-forming fungi.</title>
        <authorList>
            <person name="Beijen E."/>
            <person name="Ohm R.A."/>
        </authorList>
    </citation>
    <scope>NUCLEOTIDE SEQUENCE</scope>
    <source>
        <strain evidence="3">CBS 100526</strain>
    </source>
</reference>
<organism evidence="3 4">
    <name type="scientific">Trichoderma aggressivum f. europaeum</name>
    <dbReference type="NCBI Taxonomy" id="173218"/>
    <lineage>
        <taxon>Eukaryota</taxon>
        <taxon>Fungi</taxon>
        <taxon>Dikarya</taxon>
        <taxon>Ascomycota</taxon>
        <taxon>Pezizomycotina</taxon>
        <taxon>Sordariomycetes</taxon>
        <taxon>Hypocreomycetidae</taxon>
        <taxon>Hypocreales</taxon>
        <taxon>Hypocreaceae</taxon>
        <taxon>Trichoderma</taxon>
    </lineage>
</organism>
<dbReference type="SUPFAM" id="SSF52540">
    <property type="entry name" value="P-loop containing nucleoside triphosphate hydrolases"/>
    <property type="match status" value="1"/>
</dbReference>
<comment type="caution">
    <text evidence="3">The sequence shown here is derived from an EMBL/GenBank/DDBJ whole genome shotgun (WGS) entry which is preliminary data.</text>
</comment>
<dbReference type="EMBL" id="JAWRVG010000001">
    <property type="protein sequence ID" value="KAK4085558.1"/>
    <property type="molecule type" value="Genomic_DNA"/>
</dbReference>
<dbReference type="InterPro" id="IPR056884">
    <property type="entry name" value="NPHP3-like_N"/>
</dbReference>
<evidence type="ECO:0000259" key="2">
    <source>
        <dbReference type="Pfam" id="PF24883"/>
    </source>
</evidence>
<dbReference type="AlphaFoldDB" id="A0AAE1INQ0"/>
<gene>
    <name evidence="3" type="ORF">Triagg1_548</name>
</gene>
<dbReference type="PANTHER" id="PTHR10039:SF14">
    <property type="entry name" value="NACHT DOMAIN-CONTAINING PROTEIN"/>
    <property type="match status" value="1"/>
</dbReference>
<evidence type="ECO:0000313" key="3">
    <source>
        <dbReference type="EMBL" id="KAK4085558.1"/>
    </source>
</evidence>
<feature type="domain" description="Nephrocystin 3-like N-terminal" evidence="2">
    <location>
        <begin position="65"/>
        <end position="226"/>
    </location>
</feature>